<proteinExistence type="predicted"/>
<gene>
    <name evidence="1" type="ORF">V5799_017073</name>
</gene>
<dbReference type="SUPFAM" id="SSF52047">
    <property type="entry name" value="RNI-like"/>
    <property type="match status" value="1"/>
</dbReference>
<protein>
    <submittedName>
        <fullName evidence="1">Uncharacterized protein</fullName>
    </submittedName>
</protein>
<evidence type="ECO:0000313" key="1">
    <source>
        <dbReference type="EMBL" id="KAK8781586.1"/>
    </source>
</evidence>
<accession>A0AAQ4F3B1</accession>
<sequence length="405" mass="45117">MRLKVMYIELVATPLSVSRLMVLLCRCYRLQHLHIHCIRDAGARLQMAELCTGFISLRPNLLTFKFTGDQALVPEALRCPSRWKPCSVPAGDIIFGNVSYQLQPVPSRSLVVLKDDMETVHLTGVKQAVVAMETNSQTAHRRLSEVASRPECWSAVSSLCLVPLAPCAQQLSGTGTSGQFFIDAMELFFRRCVANITELNLASFHFDCDTDGSQIVSSTLPHLRALALAPCGANHAESLRFLARGCRNLEQLDIWAERDSNRDCLCASCRMPLLFSAACFRKLHGSSAKFRRLALGDTARMTSLDFLRECRVMELLLNLDSFMPGTTDTASFHVSLSRMLRANPRLSLLEIKACCMPLRHNVFAAGLAAIPTLQHLCVLTEASTTEDDVASFFRQAMNYMRVYIF</sequence>
<dbReference type="InterPro" id="IPR032675">
    <property type="entry name" value="LRR_dom_sf"/>
</dbReference>
<dbReference type="Gene3D" id="3.80.10.10">
    <property type="entry name" value="Ribonuclease Inhibitor"/>
    <property type="match status" value="1"/>
</dbReference>
<organism evidence="1 2">
    <name type="scientific">Amblyomma americanum</name>
    <name type="common">Lone star tick</name>
    <dbReference type="NCBI Taxonomy" id="6943"/>
    <lineage>
        <taxon>Eukaryota</taxon>
        <taxon>Metazoa</taxon>
        <taxon>Ecdysozoa</taxon>
        <taxon>Arthropoda</taxon>
        <taxon>Chelicerata</taxon>
        <taxon>Arachnida</taxon>
        <taxon>Acari</taxon>
        <taxon>Parasitiformes</taxon>
        <taxon>Ixodida</taxon>
        <taxon>Ixodoidea</taxon>
        <taxon>Ixodidae</taxon>
        <taxon>Amblyomminae</taxon>
        <taxon>Amblyomma</taxon>
    </lineage>
</organism>
<reference evidence="1 2" key="1">
    <citation type="journal article" date="2023" name="Arcadia Sci">
        <title>De novo assembly of a long-read Amblyomma americanum tick genome.</title>
        <authorList>
            <person name="Chou S."/>
            <person name="Poskanzer K.E."/>
            <person name="Rollins M."/>
            <person name="Thuy-Boun P.S."/>
        </authorList>
    </citation>
    <scope>NUCLEOTIDE SEQUENCE [LARGE SCALE GENOMIC DNA]</scope>
    <source>
        <strain evidence="1">F_SG_1</strain>
        <tissue evidence="1">Salivary glands</tissue>
    </source>
</reference>
<name>A0AAQ4F3B1_AMBAM</name>
<comment type="caution">
    <text evidence="1">The sequence shown here is derived from an EMBL/GenBank/DDBJ whole genome shotgun (WGS) entry which is preliminary data.</text>
</comment>
<dbReference type="AlphaFoldDB" id="A0AAQ4F3B1"/>
<evidence type="ECO:0000313" key="2">
    <source>
        <dbReference type="Proteomes" id="UP001321473"/>
    </source>
</evidence>
<dbReference type="Proteomes" id="UP001321473">
    <property type="component" value="Unassembled WGS sequence"/>
</dbReference>
<keyword evidence="2" id="KW-1185">Reference proteome</keyword>
<dbReference type="EMBL" id="JARKHS020007536">
    <property type="protein sequence ID" value="KAK8781586.1"/>
    <property type="molecule type" value="Genomic_DNA"/>
</dbReference>